<accession>A0A0D8XHT6</accession>
<protein>
    <submittedName>
        <fullName evidence="1">Uncharacterized protein</fullName>
    </submittedName>
</protein>
<gene>
    <name evidence="1" type="ORF">DICVIV_12116</name>
</gene>
<sequence length="118" mass="13242">MLSLTFQVFIIQKLLRIRSSTLVRNTSSPNGRYGFGPPGVQPPSTFEAEQWYPSNLPTVMPAWKKSQTHSNDSRVNLADMVLKIPLQAKISVMSPLDDHDDVTLAHNISNVEKICSYK</sequence>
<dbReference type="AlphaFoldDB" id="A0A0D8XHT6"/>
<proteinExistence type="predicted"/>
<reference evidence="2" key="2">
    <citation type="journal article" date="2016" name="Sci. Rep.">
        <title>Dictyocaulus viviparus genome, variome and transcriptome elucidate lungworm biology and support future intervention.</title>
        <authorList>
            <person name="McNulty S.N."/>
            <person name="Strube C."/>
            <person name="Rosa B.A."/>
            <person name="Martin J.C."/>
            <person name="Tyagi R."/>
            <person name="Choi Y.J."/>
            <person name="Wang Q."/>
            <person name="Hallsworth Pepin K."/>
            <person name="Zhang X."/>
            <person name="Ozersky P."/>
            <person name="Wilson R.K."/>
            <person name="Sternberg P.W."/>
            <person name="Gasser R.B."/>
            <person name="Mitreva M."/>
        </authorList>
    </citation>
    <scope>NUCLEOTIDE SEQUENCE [LARGE SCALE GENOMIC DNA]</scope>
    <source>
        <strain evidence="2">HannoverDv2000</strain>
    </source>
</reference>
<keyword evidence="2" id="KW-1185">Reference proteome</keyword>
<name>A0A0D8XHT6_DICVI</name>
<dbReference type="EMBL" id="KN716740">
    <property type="protein sequence ID" value="KJH41901.1"/>
    <property type="molecule type" value="Genomic_DNA"/>
</dbReference>
<organism evidence="1 2">
    <name type="scientific">Dictyocaulus viviparus</name>
    <name type="common">Bovine lungworm</name>
    <dbReference type="NCBI Taxonomy" id="29172"/>
    <lineage>
        <taxon>Eukaryota</taxon>
        <taxon>Metazoa</taxon>
        <taxon>Ecdysozoa</taxon>
        <taxon>Nematoda</taxon>
        <taxon>Chromadorea</taxon>
        <taxon>Rhabditida</taxon>
        <taxon>Rhabditina</taxon>
        <taxon>Rhabditomorpha</taxon>
        <taxon>Strongyloidea</taxon>
        <taxon>Metastrongylidae</taxon>
        <taxon>Dictyocaulus</taxon>
    </lineage>
</organism>
<evidence type="ECO:0000313" key="1">
    <source>
        <dbReference type="EMBL" id="KJH41901.1"/>
    </source>
</evidence>
<evidence type="ECO:0000313" key="2">
    <source>
        <dbReference type="Proteomes" id="UP000053766"/>
    </source>
</evidence>
<dbReference type="Proteomes" id="UP000053766">
    <property type="component" value="Unassembled WGS sequence"/>
</dbReference>
<reference evidence="1 2" key="1">
    <citation type="submission" date="2013-11" db="EMBL/GenBank/DDBJ databases">
        <title>Draft genome of the bovine lungworm Dictyocaulus viviparus.</title>
        <authorList>
            <person name="Mitreva M."/>
        </authorList>
    </citation>
    <scope>NUCLEOTIDE SEQUENCE [LARGE SCALE GENOMIC DNA]</scope>
    <source>
        <strain evidence="1 2">HannoverDv2000</strain>
    </source>
</reference>
<dbReference type="OrthoDB" id="6132182at2759"/>
<dbReference type="STRING" id="29172.A0A0D8XHT6"/>